<dbReference type="PROSITE" id="PS00624">
    <property type="entry name" value="GMC_OXRED_2"/>
    <property type="match status" value="1"/>
</dbReference>
<comment type="caution">
    <text evidence="9">The sequence shown here is derived from an EMBL/GenBank/DDBJ whole genome shotgun (WGS) entry which is preliminary data.</text>
</comment>
<keyword evidence="4 5" id="KW-0274">FAD</keyword>
<dbReference type="SUPFAM" id="SSF54373">
    <property type="entry name" value="FAD-linked reductases, C-terminal domain"/>
    <property type="match status" value="1"/>
</dbReference>
<feature type="binding site" evidence="5">
    <location>
        <position position="81"/>
    </location>
    <ligand>
        <name>FAD</name>
        <dbReference type="ChEBI" id="CHEBI:57692"/>
    </ligand>
</feature>
<evidence type="ECO:0000256" key="2">
    <source>
        <dbReference type="ARBA" id="ARBA00010790"/>
    </source>
</evidence>
<comment type="cofactor">
    <cofactor evidence="1 5">
        <name>FAD</name>
        <dbReference type="ChEBI" id="CHEBI:57692"/>
    </cofactor>
</comment>
<dbReference type="InterPro" id="IPR036188">
    <property type="entry name" value="FAD/NAD-bd_sf"/>
</dbReference>
<dbReference type="Pfam" id="PF05199">
    <property type="entry name" value="GMC_oxred_C"/>
    <property type="match status" value="1"/>
</dbReference>
<dbReference type="RefSeq" id="WP_227308752.1">
    <property type="nucleotide sequence ID" value="NZ_JAESVA010000006.1"/>
</dbReference>
<feature type="binding site" evidence="5">
    <location>
        <begin position="446"/>
        <end position="447"/>
    </location>
    <ligand>
        <name>FAD</name>
        <dbReference type="ChEBI" id="CHEBI:57692"/>
    </ligand>
</feature>
<dbReference type="AlphaFoldDB" id="A0A963Z3G7"/>
<evidence type="ECO:0000313" key="9">
    <source>
        <dbReference type="EMBL" id="MCB8882085.1"/>
    </source>
</evidence>
<dbReference type="Gene3D" id="3.30.410.40">
    <property type="match status" value="1"/>
</dbReference>
<name>A0A963Z3G7_9PROT</name>
<evidence type="ECO:0000313" key="10">
    <source>
        <dbReference type="Proteomes" id="UP000721844"/>
    </source>
</evidence>
<evidence type="ECO:0000256" key="5">
    <source>
        <dbReference type="PIRSR" id="PIRSR000137-2"/>
    </source>
</evidence>
<gene>
    <name evidence="9" type="ORF">ACELLULO517_17705</name>
</gene>
<dbReference type="InterPro" id="IPR000172">
    <property type="entry name" value="GMC_OxRdtase_N"/>
</dbReference>
<dbReference type="GO" id="GO:0050660">
    <property type="term" value="F:flavin adenine dinucleotide binding"/>
    <property type="evidence" value="ECO:0007669"/>
    <property type="project" value="InterPro"/>
</dbReference>
<dbReference type="Proteomes" id="UP000721844">
    <property type="component" value="Unassembled WGS sequence"/>
</dbReference>
<evidence type="ECO:0000256" key="1">
    <source>
        <dbReference type="ARBA" id="ARBA00001974"/>
    </source>
</evidence>
<dbReference type="PROSITE" id="PS00623">
    <property type="entry name" value="GMC_OXRED_1"/>
    <property type="match status" value="1"/>
</dbReference>
<evidence type="ECO:0000256" key="3">
    <source>
        <dbReference type="ARBA" id="ARBA00022630"/>
    </source>
</evidence>
<dbReference type="EMBL" id="JAESVA010000006">
    <property type="protein sequence ID" value="MCB8882085.1"/>
    <property type="molecule type" value="Genomic_DNA"/>
</dbReference>
<dbReference type="PIRSF" id="PIRSF000137">
    <property type="entry name" value="Alcohol_oxidase"/>
    <property type="match status" value="1"/>
</dbReference>
<keyword evidence="10" id="KW-1185">Reference proteome</keyword>
<feature type="domain" description="Glucose-methanol-choline oxidoreductase N-terminal" evidence="7">
    <location>
        <begin position="79"/>
        <end position="102"/>
    </location>
</feature>
<dbReference type="InterPro" id="IPR012132">
    <property type="entry name" value="GMC_OxRdtase"/>
</dbReference>
<keyword evidence="3 6" id="KW-0285">Flavoprotein</keyword>
<dbReference type="Gene3D" id="3.50.50.60">
    <property type="entry name" value="FAD/NAD(P)-binding domain"/>
    <property type="match status" value="1"/>
</dbReference>
<evidence type="ECO:0000259" key="8">
    <source>
        <dbReference type="PROSITE" id="PS00624"/>
    </source>
</evidence>
<protein>
    <submittedName>
        <fullName evidence="9">GMC family oxidoreductase N-terminal domain-containing protein</fullName>
    </submittedName>
</protein>
<feature type="domain" description="Glucose-methanol-choline oxidoreductase N-terminal" evidence="8">
    <location>
        <begin position="257"/>
        <end position="271"/>
    </location>
</feature>
<dbReference type="Pfam" id="PF00732">
    <property type="entry name" value="GMC_oxred_N"/>
    <property type="match status" value="1"/>
</dbReference>
<evidence type="ECO:0000256" key="4">
    <source>
        <dbReference type="ARBA" id="ARBA00022827"/>
    </source>
</evidence>
<evidence type="ECO:0000259" key="7">
    <source>
        <dbReference type="PROSITE" id="PS00623"/>
    </source>
</evidence>
<sequence>MDYDYIVCGAGTSGSVVAGRLAASHTGRVLLIEAGGSDQSPLISDPNAWPMTLGTSLDWGFMTDASSDLNGRSIPYSMGKVLGGGSSINVSTWSRGHRSDWDGFSAAAQDKRWSYEAVLELYRTKIEDWQGQPDPRYRGVGGAVHVQQAPSPSAFTESLLSSASDAGLARYPNANGAMMEGTGGAALVDEIVQDGKRKSIFQSYVAPLVSSDNLRVLTDTKLLKILFEKNRAVGVLLESNGQVIAVKARREIVLSAGAINTPRILLQSGIGDPQALRKLGIDVVQALPAVGENLHDHVAFGFIWEKTQEAMPFVPRSESACFWRTDANLDAPNMYTYAIQGAFASPEILKTTNLPENTWSMFVGMRPRSRGRVYLRAADESAPVGIDSGYLRDPKDLDDLRSGLEIARQIGHGSALKRFTVGEAMTVENTRAGQDQFFRDSLVTFWHQCGTAAVGTDEASVVDGSLRVHGIEGLRIADASVLPQVTVGNTMAPCVVIGEQAAGFILSE</sequence>
<dbReference type="PANTHER" id="PTHR11552">
    <property type="entry name" value="GLUCOSE-METHANOL-CHOLINE GMC OXIDOREDUCTASE"/>
    <property type="match status" value="1"/>
</dbReference>
<dbReference type="PANTHER" id="PTHR11552:SF147">
    <property type="entry name" value="CHOLINE DEHYDROGENASE, MITOCHONDRIAL"/>
    <property type="match status" value="1"/>
</dbReference>
<organism evidence="9 10">
    <name type="scientific">Acidisoma cellulosilyticum</name>
    <dbReference type="NCBI Taxonomy" id="2802395"/>
    <lineage>
        <taxon>Bacteria</taxon>
        <taxon>Pseudomonadati</taxon>
        <taxon>Pseudomonadota</taxon>
        <taxon>Alphaproteobacteria</taxon>
        <taxon>Acetobacterales</taxon>
        <taxon>Acidocellaceae</taxon>
        <taxon>Acidisoma</taxon>
    </lineage>
</organism>
<comment type="similarity">
    <text evidence="2 6">Belongs to the GMC oxidoreductase family.</text>
</comment>
<reference evidence="9 10" key="1">
    <citation type="journal article" date="2021" name="Microorganisms">
        <title>Acidisoma silvae sp. nov. and Acidisomacellulosilytica sp. nov., Two Acidophilic Bacteria Isolated from Decaying Wood, Hydrolyzing Cellulose and Producing Poly-3-hydroxybutyrate.</title>
        <authorList>
            <person name="Mieszkin S."/>
            <person name="Pouder E."/>
            <person name="Uroz S."/>
            <person name="Simon-Colin C."/>
            <person name="Alain K."/>
        </authorList>
    </citation>
    <scope>NUCLEOTIDE SEQUENCE [LARGE SCALE GENOMIC DNA]</scope>
    <source>
        <strain evidence="9 10">HW T5.17</strain>
    </source>
</reference>
<proteinExistence type="inferred from homology"/>
<accession>A0A963Z3G7</accession>
<evidence type="ECO:0000256" key="6">
    <source>
        <dbReference type="RuleBase" id="RU003968"/>
    </source>
</evidence>
<feature type="binding site" evidence="5">
    <location>
        <begin position="12"/>
        <end position="13"/>
    </location>
    <ligand>
        <name>FAD</name>
        <dbReference type="ChEBI" id="CHEBI:57692"/>
    </ligand>
</feature>
<dbReference type="GO" id="GO:0016614">
    <property type="term" value="F:oxidoreductase activity, acting on CH-OH group of donors"/>
    <property type="evidence" value="ECO:0007669"/>
    <property type="project" value="InterPro"/>
</dbReference>
<dbReference type="SUPFAM" id="SSF51905">
    <property type="entry name" value="FAD/NAD(P)-binding domain"/>
    <property type="match status" value="1"/>
</dbReference>
<dbReference type="InterPro" id="IPR007867">
    <property type="entry name" value="GMC_OxRtase_C"/>
</dbReference>